<comment type="caution">
    <text evidence="1">The sequence shown here is derived from an EMBL/GenBank/DDBJ whole genome shotgun (WGS) entry which is preliminary data.</text>
</comment>
<accession>A0ABQ0H6Y1</accession>
<dbReference type="Proteomes" id="UP001628091">
    <property type="component" value="Unassembled WGS sequence"/>
</dbReference>
<evidence type="ECO:0000313" key="1">
    <source>
        <dbReference type="EMBL" id="GAB1584647.1"/>
    </source>
</evidence>
<reference evidence="1 2" key="1">
    <citation type="submission" date="2024-10" db="EMBL/GenBank/DDBJ databases">
        <title>Isolation, draft genome sequencing and identification of Phyllobacterium sp. NSA23, isolated from leaf soil.</title>
        <authorList>
            <person name="Akita H."/>
        </authorList>
    </citation>
    <scope>NUCLEOTIDE SEQUENCE [LARGE SCALE GENOMIC DNA]</scope>
    <source>
        <strain evidence="1 2">NSA23</strain>
    </source>
</reference>
<gene>
    <name evidence="1" type="ORF">PPNSA23_45900</name>
</gene>
<dbReference type="EMBL" id="BAAFZP010000002">
    <property type="protein sequence ID" value="GAB1584647.1"/>
    <property type="molecule type" value="Genomic_DNA"/>
</dbReference>
<name>A0ABQ0H6Y1_9HYPH</name>
<organism evidence="1 2">
    <name type="scientific">Phyllobacterium phragmitis</name>
    <dbReference type="NCBI Taxonomy" id="2670329"/>
    <lineage>
        <taxon>Bacteria</taxon>
        <taxon>Pseudomonadati</taxon>
        <taxon>Pseudomonadota</taxon>
        <taxon>Alphaproteobacteria</taxon>
        <taxon>Hyphomicrobiales</taxon>
        <taxon>Phyllobacteriaceae</taxon>
        <taxon>Phyllobacterium</taxon>
    </lineage>
</organism>
<sequence>MIANVTTLRISSTGMADPIRIRRNLNITLASALGRLEPATGGSFRPAALHARPVALLGRES</sequence>
<proteinExistence type="predicted"/>
<protein>
    <submittedName>
        <fullName evidence="1">Uncharacterized protein</fullName>
    </submittedName>
</protein>
<keyword evidence="2" id="KW-1185">Reference proteome</keyword>
<evidence type="ECO:0000313" key="2">
    <source>
        <dbReference type="Proteomes" id="UP001628091"/>
    </source>
</evidence>